<accession>A0A4D6WY53</accession>
<dbReference type="InterPro" id="IPR036866">
    <property type="entry name" value="RibonucZ/Hydroxyglut_hydro"/>
</dbReference>
<reference evidence="1" key="2">
    <citation type="submission" date="2019-04" db="EMBL/GenBank/DDBJ databases">
        <authorList>
            <person name="Pasella M."/>
        </authorList>
    </citation>
    <scope>NUCLEOTIDE SEQUENCE</scope>
    <source>
        <strain evidence="1">PD2930</strain>
    </source>
</reference>
<dbReference type="PANTHER" id="PTHR46018">
    <property type="entry name" value="ZINC PHOSPHODIESTERASE ELAC PROTEIN 1"/>
    <property type="match status" value="1"/>
</dbReference>
<protein>
    <submittedName>
        <fullName evidence="1">Ribonuclease Z</fullName>
    </submittedName>
</protein>
<dbReference type="EMBL" id="MK814699">
    <property type="protein sequence ID" value="QCI07631.1"/>
    <property type="molecule type" value="Genomic_DNA"/>
</dbReference>
<keyword evidence="1" id="KW-0934">Plastid</keyword>
<name>A0A4D6WY53_9FLOR</name>
<evidence type="ECO:0000313" key="1">
    <source>
        <dbReference type="EMBL" id="QCI07631.1"/>
    </source>
</evidence>
<dbReference type="PANTHER" id="PTHR46018:SF2">
    <property type="entry name" value="ZINC PHOSPHODIESTERASE ELAC PROTEIN 1"/>
    <property type="match status" value="1"/>
</dbReference>
<dbReference type="GO" id="GO:0042781">
    <property type="term" value="F:3'-tRNA processing endoribonuclease activity"/>
    <property type="evidence" value="ECO:0007669"/>
    <property type="project" value="TreeGrafter"/>
</dbReference>
<dbReference type="AlphaFoldDB" id="A0A4D6WY53"/>
<dbReference type="Gene3D" id="3.60.15.10">
    <property type="entry name" value="Ribonuclease Z/Hydroxyacylglutathione hydrolase-like"/>
    <property type="match status" value="1"/>
</dbReference>
<proteinExistence type="predicted"/>
<dbReference type="SUPFAM" id="SSF56281">
    <property type="entry name" value="Metallo-hydrolase/oxidoreductase"/>
    <property type="match status" value="1"/>
</dbReference>
<geneLocation type="plastid" evidence="1"/>
<organism evidence="1">
    <name type="scientific">Nitophyllum punctatum</name>
    <dbReference type="NCBI Taxonomy" id="158729"/>
    <lineage>
        <taxon>Eukaryota</taxon>
        <taxon>Rhodophyta</taxon>
        <taxon>Florideophyceae</taxon>
        <taxon>Rhodymeniophycidae</taxon>
        <taxon>Ceramiales</taxon>
        <taxon>Delesseriaceae</taxon>
        <taxon>Nitophylloideae</taxon>
        <taxon>Nitophyllum</taxon>
    </lineage>
</organism>
<gene>
    <name evidence="1" type="primary">rnz</name>
</gene>
<reference evidence="1" key="1">
    <citation type="journal article" date="2019" name="Mol. Phylogenet. Evol.">
        <title>Morphological evolution and classification of the red algal order Ceramiales inferred using plastid phylogenomics.</title>
        <authorList>
            <person name="Diaz-Tapia P."/>
            <person name="Pasella M.M."/>
            <person name="Verbruggen H."/>
            <person name="Maggs C.A."/>
        </authorList>
    </citation>
    <scope>NUCLEOTIDE SEQUENCE</scope>
    <source>
        <strain evidence="1">PD2930</strain>
    </source>
</reference>
<sequence>MQFSYLNNKIGSLYRSDTSFMINFIAIKDIWIFNCSEGCQYNTINNESKINNVSKIIITDLYIHNTSGLLGLLSSLNLIGRTKDLHIYGPKNLANYLDLSKKYSHTNFSYTIYIHVLAIGLVINTNKYRVYTLGNKNQYQFFIMQSEYSGKFFLSKAKKSYLIQGPLYGKLKKGSSFILPDGHTLYGCQFTISHLIGLQLCFVVDKYYNRVLLESSWTPSIIVY</sequence>